<comment type="caution">
    <text evidence="6">The sequence shown here is derived from an EMBL/GenBank/DDBJ whole genome shotgun (WGS) entry which is preliminary data.</text>
</comment>
<feature type="domain" description="HTH araC/xylS-type" evidence="5">
    <location>
        <begin position="643"/>
        <end position="741"/>
    </location>
</feature>
<protein>
    <submittedName>
        <fullName evidence="6">AraC family transcriptional regulator</fullName>
    </submittedName>
</protein>
<evidence type="ECO:0000256" key="1">
    <source>
        <dbReference type="ARBA" id="ARBA00023015"/>
    </source>
</evidence>
<dbReference type="SMART" id="SM00342">
    <property type="entry name" value="HTH_ARAC"/>
    <property type="match status" value="1"/>
</dbReference>
<dbReference type="SUPFAM" id="SSF46689">
    <property type="entry name" value="Homeodomain-like"/>
    <property type="match status" value="2"/>
</dbReference>
<keyword evidence="2" id="KW-0238">DNA-binding</keyword>
<dbReference type="EMBL" id="JAMDMX010000046">
    <property type="protein sequence ID" value="MCY9694341.1"/>
    <property type="molecule type" value="Genomic_DNA"/>
</dbReference>
<feature type="transmembrane region" description="Helical" evidence="4">
    <location>
        <begin position="20"/>
        <end position="40"/>
    </location>
</feature>
<keyword evidence="3" id="KW-0804">Transcription</keyword>
<dbReference type="PANTHER" id="PTHR43280:SF2">
    <property type="entry name" value="HTH-TYPE TRANSCRIPTIONAL REGULATOR EXSA"/>
    <property type="match status" value="1"/>
</dbReference>
<feature type="transmembrane region" description="Helical" evidence="4">
    <location>
        <begin position="291"/>
        <end position="311"/>
    </location>
</feature>
<evidence type="ECO:0000256" key="4">
    <source>
        <dbReference type="SAM" id="Phobius"/>
    </source>
</evidence>
<dbReference type="PRINTS" id="PR00032">
    <property type="entry name" value="HTHARAC"/>
</dbReference>
<dbReference type="PROSITE" id="PS00041">
    <property type="entry name" value="HTH_ARAC_FAMILY_1"/>
    <property type="match status" value="1"/>
</dbReference>
<dbReference type="RefSeq" id="WP_268616038.1">
    <property type="nucleotide sequence ID" value="NZ_JAMDMX010000046.1"/>
</dbReference>
<proteinExistence type="predicted"/>
<evidence type="ECO:0000259" key="5">
    <source>
        <dbReference type="PROSITE" id="PS01124"/>
    </source>
</evidence>
<dbReference type="Proteomes" id="UP001527099">
    <property type="component" value="Unassembled WGS sequence"/>
</dbReference>
<keyword evidence="4" id="KW-0812">Transmembrane</keyword>
<organism evidence="6 7">
    <name type="scientific">Paenibacillus alginolyticus</name>
    <dbReference type="NCBI Taxonomy" id="59839"/>
    <lineage>
        <taxon>Bacteria</taxon>
        <taxon>Bacillati</taxon>
        <taxon>Bacillota</taxon>
        <taxon>Bacilli</taxon>
        <taxon>Bacillales</taxon>
        <taxon>Paenibacillaceae</taxon>
        <taxon>Paenibacillus</taxon>
    </lineage>
</organism>
<dbReference type="Gene3D" id="1.10.10.60">
    <property type="entry name" value="Homeodomain-like"/>
    <property type="match status" value="2"/>
</dbReference>
<dbReference type="PROSITE" id="PS01124">
    <property type="entry name" value="HTH_ARAC_FAMILY_2"/>
    <property type="match status" value="1"/>
</dbReference>
<evidence type="ECO:0000313" key="6">
    <source>
        <dbReference type="EMBL" id="MCY9694341.1"/>
    </source>
</evidence>
<dbReference type="InterPro" id="IPR020449">
    <property type="entry name" value="Tscrpt_reg_AraC-type_HTH"/>
</dbReference>
<dbReference type="InterPro" id="IPR009057">
    <property type="entry name" value="Homeodomain-like_sf"/>
</dbReference>
<keyword evidence="1" id="KW-0805">Transcription regulation</keyword>
<name>A0ABT4GDV4_9BACL</name>
<keyword evidence="7" id="KW-1185">Reference proteome</keyword>
<dbReference type="InterPro" id="IPR018062">
    <property type="entry name" value="HTH_AraC-typ_CS"/>
</dbReference>
<gene>
    <name evidence="6" type="ORF">M5X19_15720</name>
</gene>
<evidence type="ECO:0000313" key="7">
    <source>
        <dbReference type="Proteomes" id="UP001527099"/>
    </source>
</evidence>
<evidence type="ECO:0000256" key="3">
    <source>
        <dbReference type="ARBA" id="ARBA00023163"/>
    </source>
</evidence>
<keyword evidence="4" id="KW-1133">Transmembrane helix</keyword>
<dbReference type="PANTHER" id="PTHR43280">
    <property type="entry name" value="ARAC-FAMILY TRANSCRIPTIONAL REGULATOR"/>
    <property type="match status" value="1"/>
</dbReference>
<dbReference type="InterPro" id="IPR018060">
    <property type="entry name" value="HTH_AraC"/>
</dbReference>
<reference evidence="6 7" key="1">
    <citation type="submission" date="2022-05" db="EMBL/GenBank/DDBJ databases">
        <title>Genome Sequencing of Bee-Associated Microbes.</title>
        <authorList>
            <person name="Dunlap C."/>
        </authorList>
    </citation>
    <scope>NUCLEOTIDE SEQUENCE [LARGE SCALE GENOMIC DNA]</scope>
    <source>
        <strain evidence="6 7">NRRL B-14421</strain>
    </source>
</reference>
<sequence length="752" mass="88196">MRRIRQLKLNTRSIFFKLLISFLVIILLFVSFNLFSLTFFRQSVRDELIKYNDTNMSNTTHDFEEYFQLLNSIIVNLYLNKNLRDSDSASIDYVAANHVIDDLRNTVSNPRFYLNNLFVYDIKHSLILEKARGASPEAIFSQLYTNPGYTYDFWKREFAQKVYFKMYPAATFTEAPNLSPVSQTGLVFPLMIKSDFYPDYMMLAFIDTNRLYKAFHQSINDNFYMLDNQGHPLFSSDSTSRHQLPVLEPGKDWIKENGNYYFYKKGEVTGFTYVNIVPDAAISSQIFHLNMTLIALLVISVLISIAVSIFFSMRFNNPVKKIVDSIRHFNEKNTLAKHTNEFDLIKENIGFMLKSNQDAHMNLEKKTSLLRYYGYMNRLKRIHGDPDEIHASDEMNQPFRFILFQLTFKMQFSQDISEEKERATYYIREYVNQAMGKELNDAHTFQIETDQILSIVYINDQTQQWMEVLNTIKHVLATDKDYFFFTIAVSDLYEHSSEQTSAYEQVVKLIKHRPFDDETRILYDEDVKEESFLLPGTMEQEINVNLQEGNDTLVLQTLRRVLKQMIKKEVSTPVFYRFAEEITDKVQRMLNSLNLETNQVAGSAKSIRLMHTTQELEQYFEMILNEAGRLIRLKKEEHDPIVSFIVDYLQDHYSEDITLDLIAGKLNITGGYLSTYFKEKTGTNFVDFVNEFRIKQAVHLLLQTDMKIQDIALQAGYQTMSSFNRIFKKYLGVTPSEYRRNNIQLGERTSAY</sequence>
<accession>A0ABT4GDV4</accession>
<keyword evidence="4" id="KW-0472">Membrane</keyword>
<dbReference type="Pfam" id="PF12833">
    <property type="entry name" value="HTH_18"/>
    <property type="match status" value="1"/>
</dbReference>
<evidence type="ECO:0000256" key="2">
    <source>
        <dbReference type="ARBA" id="ARBA00023125"/>
    </source>
</evidence>